<reference evidence="2" key="1">
    <citation type="submission" date="2014-11" db="EMBL/GenBank/DDBJ databases">
        <authorList>
            <person name="Malar M.C."/>
            <person name="Sen D."/>
            <person name="Tripathy S."/>
        </authorList>
    </citation>
    <scope>NUCLEOTIDE SEQUENCE</scope>
    <source>
        <strain evidence="2">BDU141951</strain>
    </source>
</reference>
<reference evidence="2" key="2">
    <citation type="journal article" date="2015" name="Genome Announc.">
        <title>Draft Genome Sequence of Filamentous Marine Cyanobacterium Lyngbya confervoides Strain BDU141951.</title>
        <authorList>
            <person name="Chandrababunaidu M.M."/>
            <person name="Sen D."/>
            <person name="Tripathy S."/>
        </authorList>
    </citation>
    <scope>NUCLEOTIDE SEQUENCE</scope>
    <source>
        <strain evidence="2">BDU141951</strain>
    </source>
</reference>
<accession>A0A0C1YP37</accession>
<evidence type="ECO:0000313" key="2">
    <source>
        <dbReference type="EMBL" id="NEV65891.1"/>
    </source>
</evidence>
<name>A0A0C1YP37_9CYAN</name>
<evidence type="ECO:0000256" key="1">
    <source>
        <dbReference type="SAM" id="MobiDB-lite"/>
    </source>
</evidence>
<dbReference type="AlphaFoldDB" id="A0A0C1YP37"/>
<protein>
    <submittedName>
        <fullName evidence="2">Uncharacterized protein</fullName>
    </submittedName>
</protein>
<gene>
    <name evidence="2" type="ORF">QQ91_002035</name>
</gene>
<sequence length="88" mass="8961">MGISPAVAFTTVLLALMVGAGVVSSSWGYALGRQALMGVRQPDARPTSSAASNQASPASGNGSMLLNEQEIIDEAKLRMSGAPLNEGQ</sequence>
<organism evidence="2">
    <name type="scientific">Lyngbya confervoides BDU141951</name>
    <dbReference type="NCBI Taxonomy" id="1574623"/>
    <lineage>
        <taxon>Bacteria</taxon>
        <taxon>Bacillati</taxon>
        <taxon>Cyanobacteriota</taxon>
        <taxon>Cyanophyceae</taxon>
        <taxon>Oscillatoriophycideae</taxon>
        <taxon>Oscillatoriales</taxon>
        <taxon>Microcoleaceae</taxon>
        <taxon>Lyngbya</taxon>
    </lineage>
</organism>
<dbReference type="EMBL" id="JTHE02000002">
    <property type="protein sequence ID" value="NEV65891.1"/>
    <property type="molecule type" value="Genomic_DNA"/>
</dbReference>
<feature type="compositionally biased region" description="Low complexity" evidence="1">
    <location>
        <begin position="48"/>
        <end position="63"/>
    </location>
</feature>
<proteinExistence type="predicted"/>
<comment type="caution">
    <text evidence="2">The sequence shown here is derived from an EMBL/GenBank/DDBJ whole genome shotgun (WGS) entry which is preliminary data.</text>
</comment>
<reference evidence="2" key="3">
    <citation type="submission" date="2020-02" db="EMBL/GenBank/DDBJ databases">
        <authorList>
            <person name="Sarangi A.N."/>
            <person name="Ghosh S."/>
            <person name="Mukherjee M."/>
            <person name="Tripathy S."/>
        </authorList>
    </citation>
    <scope>NUCLEOTIDE SEQUENCE</scope>
    <source>
        <strain evidence="2">BDU141951</strain>
    </source>
</reference>
<feature type="region of interest" description="Disordered" evidence="1">
    <location>
        <begin position="40"/>
        <end position="65"/>
    </location>
</feature>